<evidence type="ECO:0000256" key="1">
    <source>
        <dbReference type="ARBA" id="ARBA00000971"/>
    </source>
</evidence>
<dbReference type="PROSITE" id="PS01096">
    <property type="entry name" value="PPIC_PPIASE_1"/>
    <property type="match status" value="1"/>
</dbReference>
<keyword evidence="12" id="KW-1185">Reference proteome</keyword>
<reference evidence="11 12" key="1">
    <citation type="submission" date="2020-06" db="EMBL/GenBank/DDBJ databases">
        <title>Genome sequence of 2 isolates from Red Sea Mangroves.</title>
        <authorList>
            <person name="Sefrji F."/>
            <person name="Michoud G."/>
            <person name="Merlino G."/>
            <person name="Daffonchio D."/>
        </authorList>
    </citation>
    <scope>NUCLEOTIDE SEQUENCE [LARGE SCALE GENOMIC DNA]</scope>
    <source>
        <strain evidence="11 12">R1DC25</strain>
    </source>
</reference>
<protein>
    <recommendedName>
        <fullName evidence="4">Parvulin-like PPIase</fullName>
        <ecNumber evidence="3">5.2.1.8</ecNumber>
    </recommendedName>
    <alternativeName>
        <fullName evidence="6">Peptidyl-prolyl cis-trans isomerase plp</fullName>
    </alternativeName>
    <alternativeName>
        <fullName evidence="7">Rotamase plp</fullName>
    </alternativeName>
</protein>
<evidence type="ECO:0000256" key="6">
    <source>
        <dbReference type="ARBA" id="ARBA00030642"/>
    </source>
</evidence>
<dbReference type="GO" id="GO:0003755">
    <property type="term" value="F:peptidyl-prolyl cis-trans isomerase activity"/>
    <property type="evidence" value="ECO:0007669"/>
    <property type="project" value="UniProtKB-KW"/>
</dbReference>
<organism evidence="11 12">
    <name type="scientific">Kaustia mangrovi</name>
    <dbReference type="NCBI Taxonomy" id="2593653"/>
    <lineage>
        <taxon>Bacteria</taxon>
        <taxon>Pseudomonadati</taxon>
        <taxon>Pseudomonadota</taxon>
        <taxon>Alphaproteobacteria</taxon>
        <taxon>Hyphomicrobiales</taxon>
        <taxon>Parvibaculaceae</taxon>
        <taxon>Kaustia</taxon>
    </lineage>
</organism>
<sequence length="302" mass="32696">MATLYRNPQLIPSTAAQGEGYTTYREPDTRVPPKAAPIVADVSVNGTVIPESEIRAEAQNHPAETPGAALRAAARALAVRELLSQEASRLGLSAAPRRDEAGRVETERDAAIGLLIEREVRPPMATEEECRRYYDRHPHKFRTEPLFEARHILLAAAPDDAEARAAARGRADRLCAHLAGRPEDFSALARDHSDCPSREHGGNLGQLTPGSTVDEFEAALAQMREGEISAHPVESPFGVHLIALDRRIEGEQLPFDMVADRIAAWLEASSWSKAVAQYIAVLAGEADIRGISLTAADGPLVQ</sequence>
<dbReference type="AlphaFoldDB" id="A0A7S8HC49"/>
<dbReference type="InterPro" id="IPR050245">
    <property type="entry name" value="PrsA_foldase"/>
</dbReference>
<dbReference type="Pfam" id="PF00639">
    <property type="entry name" value="Rotamase"/>
    <property type="match status" value="1"/>
</dbReference>
<evidence type="ECO:0000256" key="8">
    <source>
        <dbReference type="PROSITE-ProRule" id="PRU00278"/>
    </source>
</evidence>
<dbReference type="PROSITE" id="PS50198">
    <property type="entry name" value="PPIC_PPIASE_2"/>
    <property type="match status" value="1"/>
</dbReference>
<evidence type="ECO:0000256" key="5">
    <source>
        <dbReference type="ARBA" id="ARBA00023110"/>
    </source>
</evidence>
<proteinExistence type="inferred from homology"/>
<name>A0A7S8HC49_9HYPH</name>
<feature type="domain" description="PpiC" evidence="10">
    <location>
        <begin position="144"/>
        <end position="246"/>
    </location>
</feature>
<keyword evidence="5 8" id="KW-0697">Rotamase</keyword>
<dbReference type="PANTHER" id="PTHR47245">
    <property type="entry name" value="PEPTIDYLPROLYL ISOMERASE"/>
    <property type="match status" value="1"/>
</dbReference>
<dbReference type="SUPFAM" id="SSF54534">
    <property type="entry name" value="FKBP-like"/>
    <property type="match status" value="1"/>
</dbReference>
<keyword evidence="8 11" id="KW-0413">Isomerase</keyword>
<evidence type="ECO:0000256" key="9">
    <source>
        <dbReference type="SAM" id="MobiDB-lite"/>
    </source>
</evidence>
<evidence type="ECO:0000313" key="12">
    <source>
        <dbReference type="Proteomes" id="UP000593594"/>
    </source>
</evidence>
<feature type="compositionally biased region" description="Basic and acidic residues" evidence="9">
    <location>
        <begin position="190"/>
        <end position="201"/>
    </location>
</feature>
<dbReference type="RefSeq" id="WP_213160622.1">
    <property type="nucleotide sequence ID" value="NZ_CP058214.1"/>
</dbReference>
<gene>
    <name evidence="11" type="ORF">HW532_11495</name>
</gene>
<evidence type="ECO:0000256" key="2">
    <source>
        <dbReference type="ARBA" id="ARBA00007656"/>
    </source>
</evidence>
<evidence type="ECO:0000256" key="4">
    <source>
        <dbReference type="ARBA" id="ARBA00018370"/>
    </source>
</evidence>
<feature type="region of interest" description="Disordered" evidence="9">
    <location>
        <begin position="190"/>
        <end position="210"/>
    </location>
</feature>
<feature type="region of interest" description="Disordered" evidence="9">
    <location>
        <begin position="1"/>
        <end position="30"/>
    </location>
</feature>
<dbReference type="Gene3D" id="3.10.50.40">
    <property type="match status" value="1"/>
</dbReference>
<dbReference type="InterPro" id="IPR046357">
    <property type="entry name" value="PPIase_dom_sf"/>
</dbReference>
<evidence type="ECO:0000256" key="3">
    <source>
        <dbReference type="ARBA" id="ARBA00013194"/>
    </source>
</evidence>
<comment type="similarity">
    <text evidence="2">Belongs to the PpiC/parvulin rotamase family.</text>
</comment>
<dbReference type="PANTHER" id="PTHR47245:SF2">
    <property type="entry name" value="PEPTIDYL-PROLYL CIS-TRANS ISOMERASE HP_0175-RELATED"/>
    <property type="match status" value="1"/>
</dbReference>
<dbReference type="EC" id="5.2.1.8" evidence="3"/>
<evidence type="ECO:0000313" key="11">
    <source>
        <dbReference type="EMBL" id="QPC43260.1"/>
    </source>
</evidence>
<dbReference type="KEGG" id="kmn:HW532_11495"/>
<dbReference type="InterPro" id="IPR000297">
    <property type="entry name" value="PPIase_PpiC"/>
</dbReference>
<dbReference type="InterPro" id="IPR023058">
    <property type="entry name" value="PPIase_PpiC_CS"/>
</dbReference>
<dbReference type="Proteomes" id="UP000593594">
    <property type="component" value="Chromosome"/>
</dbReference>
<evidence type="ECO:0000256" key="7">
    <source>
        <dbReference type="ARBA" id="ARBA00031484"/>
    </source>
</evidence>
<comment type="catalytic activity">
    <reaction evidence="1">
        <text>[protein]-peptidylproline (omega=180) = [protein]-peptidylproline (omega=0)</text>
        <dbReference type="Rhea" id="RHEA:16237"/>
        <dbReference type="Rhea" id="RHEA-COMP:10747"/>
        <dbReference type="Rhea" id="RHEA-COMP:10748"/>
        <dbReference type="ChEBI" id="CHEBI:83833"/>
        <dbReference type="ChEBI" id="CHEBI:83834"/>
        <dbReference type="EC" id="5.2.1.8"/>
    </reaction>
</comment>
<dbReference type="InterPro" id="IPR027304">
    <property type="entry name" value="Trigger_fact/SurA_dom_sf"/>
</dbReference>
<dbReference type="SUPFAM" id="SSF109998">
    <property type="entry name" value="Triger factor/SurA peptide-binding domain-like"/>
    <property type="match status" value="1"/>
</dbReference>
<accession>A0A7S8HC49</accession>
<evidence type="ECO:0000259" key="10">
    <source>
        <dbReference type="PROSITE" id="PS50198"/>
    </source>
</evidence>
<dbReference type="EMBL" id="CP058214">
    <property type="protein sequence ID" value="QPC43260.1"/>
    <property type="molecule type" value="Genomic_DNA"/>
</dbReference>